<proteinExistence type="predicted"/>
<dbReference type="GO" id="GO:0016020">
    <property type="term" value="C:membrane"/>
    <property type="evidence" value="ECO:0007669"/>
    <property type="project" value="UniProtKB-SubCell"/>
</dbReference>
<feature type="transmembrane region" description="Helical" evidence="6">
    <location>
        <begin position="12"/>
        <end position="38"/>
    </location>
</feature>
<sequence length="296" mass="33374">MAVLKTYNGYPLWLYLPSTIAAVIFTVLFGLGAIAISWRMFTTRAWYCTAFLIGVLFQVIGYAARAAAREKTDQLMPFIIQSVFILVAPALFAASVYMVLGRVIVSIRGERHSIIRVKWLTTLFVMGDVVSFVVQSSGAGLMVMDGMMKTGEKIIIGGLFVQIIVFGLFIVTSVLFHRRVNRHDPTTSQTYGDQWRRTLIMLYIVSVFILVRSVFRVIEYIMGNDGYLLKNEWTLYVFDAVLMFGVVAIFAWEFPGTFKVKSAEFEMSSQEEALSSTPQFGATTEVRAESENKARY</sequence>
<evidence type="ECO:0000313" key="8">
    <source>
        <dbReference type="Proteomes" id="UP000770015"/>
    </source>
</evidence>
<comment type="subcellular location">
    <subcellularLocation>
        <location evidence="1">Membrane</location>
        <topology evidence="1">Multi-pass membrane protein</topology>
    </subcellularLocation>
</comment>
<reference evidence="7" key="1">
    <citation type="journal article" date="2021" name="Nat. Commun.">
        <title>Genetic determinants of endophytism in the Arabidopsis root mycobiome.</title>
        <authorList>
            <person name="Mesny F."/>
            <person name="Miyauchi S."/>
            <person name="Thiergart T."/>
            <person name="Pickel B."/>
            <person name="Atanasova L."/>
            <person name="Karlsson M."/>
            <person name="Huettel B."/>
            <person name="Barry K.W."/>
            <person name="Haridas S."/>
            <person name="Chen C."/>
            <person name="Bauer D."/>
            <person name="Andreopoulos W."/>
            <person name="Pangilinan J."/>
            <person name="LaButti K."/>
            <person name="Riley R."/>
            <person name="Lipzen A."/>
            <person name="Clum A."/>
            <person name="Drula E."/>
            <person name="Henrissat B."/>
            <person name="Kohler A."/>
            <person name="Grigoriev I.V."/>
            <person name="Martin F.M."/>
            <person name="Hacquard S."/>
        </authorList>
    </citation>
    <scope>NUCLEOTIDE SEQUENCE</scope>
    <source>
        <strain evidence="7">MPI-SDFR-AT-0117</strain>
    </source>
</reference>
<dbReference type="EMBL" id="JAGSXJ010000010">
    <property type="protein sequence ID" value="KAH6687838.1"/>
    <property type="molecule type" value="Genomic_DNA"/>
</dbReference>
<dbReference type="InterPro" id="IPR007568">
    <property type="entry name" value="RTA1"/>
</dbReference>
<name>A0A9P9AAS0_9PEZI</name>
<feature type="transmembrane region" description="Helical" evidence="6">
    <location>
        <begin position="84"/>
        <end position="105"/>
    </location>
</feature>
<organism evidence="7 8">
    <name type="scientific">Plectosphaerella plurivora</name>
    <dbReference type="NCBI Taxonomy" id="936078"/>
    <lineage>
        <taxon>Eukaryota</taxon>
        <taxon>Fungi</taxon>
        <taxon>Dikarya</taxon>
        <taxon>Ascomycota</taxon>
        <taxon>Pezizomycotina</taxon>
        <taxon>Sordariomycetes</taxon>
        <taxon>Hypocreomycetidae</taxon>
        <taxon>Glomerellales</taxon>
        <taxon>Plectosphaerellaceae</taxon>
        <taxon>Plectosphaerella</taxon>
    </lineage>
</organism>
<evidence type="ECO:0000256" key="3">
    <source>
        <dbReference type="ARBA" id="ARBA00022989"/>
    </source>
</evidence>
<dbReference type="Proteomes" id="UP000770015">
    <property type="component" value="Unassembled WGS sequence"/>
</dbReference>
<dbReference type="PANTHER" id="PTHR31465">
    <property type="entry name" value="PROTEIN RTA1-RELATED"/>
    <property type="match status" value="1"/>
</dbReference>
<evidence type="ECO:0000256" key="5">
    <source>
        <dbReference type="SAM" id="MobiDB-lite"/>
    </source>
</evidence>
<evidence type="ECO:0000256" key="6">
    <source>
        <dbReference type="SAM" id="Phobius"/>
    </source>
</evidence>
<feature type="transmembrane region" description="Helical" evidence="6">
    <location>
        <begin position="117"/>
        <end position="134"/>
    </location>
</feature>
<evidence type="ECO:0000256" key="2">
    <source>
        <dbReference type="ARBA" id="ARBA00022692"/>
    </source>
</evidence>
<dbReference type="Pfam" id="PF04479">
    <property type="entry name" value="RTA1"/>
    <property type="match status" value="1"/>
</dbReference>
<dbReference type="AlphaFoldDB" id="A0A9P9AAS0"/>
<keyword evidence="2 6" id="KW-0812">Transmembrane</keyword>
<feature type="region of interest" description="Disordered" evidence="5">
    <location>
        <begin position="273"/>
        <end position="296"/>
    </location>
</feature>
<comment type="caution">
    <text evidence="7">The sequence shown here is derived from an EMBL/GenBank/DDBJ whole genome shotgun (WGS) entry which is preliminary data.</text>
</comment>
<protein>
    <submittedName>
        <fullName evidence="7">RTA1 like protein-domain-containing protein</fullName>
    </submittedName>
</protein>
<keyword evidence="3 6" id="KW-1133">Transmembrane helix</keyword>
<accession>A0A9P9AAS0</accession>
<feature type="transmembrane region" description="Helical" evidence="6">
    <location>
        <begin position="45"/>
        <end position="64"/>
    </location>
</feature>
<evidence type="ECO:0000313" key="7">
    <source>
        <dbReference type="EMBL" id="KAH6687838.1"/>
    </source>
</evidence>
<feature type="compositionally biased region" description="Basic and acidic residues" evidence="5">
    <location>
        <begin position="286"/>
        <end position="296"/>
    </location>
</feature>
<keyword evidence="4 6" id="KW-0472">Membrane</keyword>
<feature type="compositionally biased region" description="Polar residues" evidence="5">
    <location>
        <begin position="273"/>
        <end position="282"/>
    </location>
</feature>
<feature type="transmembrane region" description="Helical" evidence="6">
    <location>
        <begin position="154"/>
        <end position="177"/>
    </location>
</feature>
<gene>
    <name evidence="7" type="ORF">F5X68DRAFT_268568</name>
</gene>
<feature type="transmembrane region" description="Helical" evidence="6">
    <location>
        <begin position="233"/>
        <end position="252"/>
    </location>
</feature>
<evidence type="ECO:0000256" key="1">
    <source>
        <dbReference type="ARBA" id="ARBA00004141"/>
    </source>
</evidence>
<dbReference type="PANTHER" id="PTHR31465:SF27">
    <property type="entry name" value="DOMAIN PROTEIN, PUTATIVE (AFU_ORTHOLOGUE AFUA_3G01030)-RELATED"/>
    <property type="match status" value="1"/>
</dbReference>
<feature type="transmembrane region" description="Helical" evidence="6">
    <location>
        <begin position="198"/>
        <end position="218"/>
    </location>
</feature>
<evidence type="ECO:0000256" key="4">
    <source>
        <dbReference type="ARBA" id="ARBA00023136"/>
    </source>
</evidence>
<dbReference type="OrthoDB" id="3358017at2759"/>
<keyword evidence="8" id="KW-1185">Reference proteome</keyword>